<feature type="domain" description="Glucose/Sorbosone dehydrogenase" evidence="1">
    <location>
        <begin position="390"/>
        <end position="468"/>
    </location>
</feature>
<keyword evidence="3" id="KW-1185">Reference proteome</keyword>
<dbReference type="PANTHER" id="PTHR19328:SF13">
    <property type="entry name" value="HIPL1 PROTEIN"/>
    <property type="match status" value="1"/>
</dbReference>
<dbReference type="EMBL" id="SRLA01000003">
    <property type="protein sequence ID" value="TGE06626.1"/>
    <property type="molecule type" value="Genomic_DNA"/>
</dbReference>
<organism evidence="2 3">
    <name type="scientific">Hymenobacter fodinae</name>
    <dbReference type="NCBI Taxonomy" id="2510796"/>
    <lineage>
        <taxon>Bacteria</taxon>
        <taxon>Pseudomonadati</taxon>
        <taxon>Bacteroidota</taxon>
        <taxon>Cytophagia</taxon>
        <taxon>Cytophagales</taxon>
        <taxon>Hymenobacteraceae</taxon>
        <taxon>Hymenobacter</taxon>
    </lineage>
</organism>
<evidence type="ECO:0000259" key="1">
    <source>
        <dbReference type="Pfam" id="PF07995"/>
    </source>
</evidence>
<accession>A0A4Z0P615</accession>
<comment type="caution">
    <text evidence="2">The sequence shown here is derived from an EMBL/GenBank/DDBJ whole genome shotgun (WGS) entry which is preliminary data.</text>
</comment>
<dbReference type="Pfam" id="PF07995">
    <property type="entry name" value="GSDH"/>
    <property type="match status" value="2"/>
</dbReference>
<dbReference type="Gene3D" id="2.120.10.30">
    <property type="entry name" value="TolB, C-terminal domain"/>
    <property type="match status" value="1"/>
</dbReference>
<evidence type="ECO:0000313" key="2">
    <source>
        <dbReference type="EMBL" id="TGE06626.1"/>
    </source>
</evidence>
<reference evidence="2 3" key="1">
    <citation type="submission" date="2019-04" db="EMBL/GenBank/DDBJ databases">
        <authorList>
            <person name="Feng G."/>
            <person name="Zhang J."/>
            <person name="Zhu H."/>
        </authorList>
    </citation>
    <scope>NUCLEOTIDE SEQUENCE [LARGE SCALE GENOMIC DNA]</scope>
    <source>
        <strain evidence="2 3">92R-1</strain>
    </source>
</reference>
<dbReference type="SUPFAM" id="SSF50952">
    <property type="entry name" value="Soluble quinoprotein glucose dehydrogenase"/>
    <property type="match status" value="1"/>
</dbReference>
<name>A0A4Z0P615_9BACT</name>
<dbReference type="Proteomes" id="UP000298337">
    <property type="component" value="Unassembled WGS sequence"/>
</dbReference>
<proteinExistence type="predicted"/>
<dbReference type="InterPro" id="IPR011041">
    <property type="entry name" value="Quinoprot_gluc/sorb_DH_b-prop"/>
</dbReference>
<evidence type="ECO:0000313" key="3">
    <source>
        <dbReference type="Proteomes" id="UP000298337"/>
    </source>
</evidence>
<feature type="domain" description="Glucose/Sorbosone dehydrogenase" evidence="1">
    <location>
        <begin position="42"/>
        <end position="324"/>
    </location>
</feature>
<sequence length="576" mass="62822">MRLHSILSGGLWLSLLGQSYAQEIVKGPRGEQFTSRVLVRQLSDPWAVAYAPDQALWVTEARGYRVSRIEPSTGTRKVVLDLSKAREFPRYDKIPDAVDGGKPWPQGGLMGLAVHPQLLQGKPFVYLAYIYRFAGAQQPGNGSAPNYGGNFFTGRVVRYEYDAAAQTLVRPQILCDSIPASNDHNAGRLLLAPVNGRDYLFYTVGDLGAGQFENGGRPNHAQRPDVYEGKVLRFNAEPDTDVGQYDRWIPNDNPFNSPRQNAVWSLGHRNPQGLAYAVVGGTGQLYSSEHGAFSDDEINLIEKGKNYGHPLVLGFADGNYNGLAAAASERATLPGPWHTTYPTIGSEQANAKALGAAYREPLTTFYPLTHQFLTTVLTRIRDKAPEQPTWNSEAPSSLAVYTAAAIPGWQNSLLIPTLKKGKLIRLQLAPDGRRIVGDTLMYFKAPVRYRDVTVSPDGTRLYLITDSTTVTSGPSEDAPKGTSCKGCLLEFTYVGGGTAARPVVSASKALSPEQALQEVMAMARRLKPQDQRVKRAGLPAAQQPLFDLLLKPNLTAPEKARLRQGAPALLAGLRQQ</sequence>
<dbReference type="PANTHER" id="PTHR19328">
    <property type="entry name" value="HEDGEHOG-INTERACTING PROTEIN"/>
    <property type="match status" value="1"/>
</dbReference>
<gene>
    <name evidence="2" type="ORF">EU556_17490</name>
</gene>
<protein>
    <recommendedName>
        <fullName evidence="1">Glucose/Sorbosone dehydrogenase domain-containing protein</fullName>
    </recommendedName>
</protein>
<dbReference type="AlphaFoldDB" id="A0A4Z0P615"/>
<dbReference type="InterPro" id="IPR011042">
    <property type="entry name" value="6-blade_b-propeller_TolB-like"/>
</dbReference>
<dbReference type="OrthoDB" id="9770043at2"/>
<dbReference type="InterPro" id="IPR012938">
    <property type="entry name" value="Glc/Sorbosone_DH"/>
</dbReference>